<dbReference type="GO" id="GO:0016491">
    <property type="term" value="F:oxidoreductase activity"/>
    <property type="evidence" value="ECO:0007669"/>
    <property type="project" value="UniProtKB-KW"/>
</dbReference>
<dbReference type="InterPro" id="IPR029035">
    <property type="entry name" value="DHS-like_NAD/FAD-binding_dom"/>
</dbReference>
<feature type="transmembrane region" description="Helical" evidence="17">
    <location>
        <begin position="89"/>
        <end position="111"/>
    </location>
</feature>
<evidence type="ECO:0000256" key="5">
    <source>
        <dbReference type="ARBA" id="ARBA00014581"/>
    </source>
</evidence>
<dbReference type="EC" id="7.1.1.1" evidence="4 16"/>
<dbReference type="FunFam" id="3.40.50.1220:FF:000002">
    <property type="entry name" value="NAD(P) transhydrogenase subunit beta"/>
    <property type="match status" value="1"/>
</dbReference>
<reference evidence="19 20" key="1">
    <citation type="submission" date="2019-10" db="EMBL/GenBank/DDBJ databases">
        <title>Draft Genome Sequence of the Caffeine Degrading Methylotroph Methylorubrum populi PINKEL.</title>
        <authorList>
            <person name="Dawson S.C."/>
            <person name="Zhang X."/>
            <person name="Wright M.E."/>
            <person name="Sharma G."/>
            <person name="Langner J.T."/>
            <person name="Ditty J.L."/>
            <person name="Subuyuj G.A."/>
        </authorList>
    </citation>
    <scope>NUCLEOTIDE SEQUENCE [LARGE SCALE GENOMIC DNA]</scope>
    <source>
        <strain evidence="19 20">Pinkel</strain>
    </source>
</reference>
<feature type="transmembrane region" description="Helical" evidence="17">
    <location>
        <begin position="57"/>
        <end position="77"/>
    </location>
</feature>
<keyword evidence="10 16" id="KW-1278">Translocase</keyword>
<dbReference type="Pfam" id="PF02233">
    <property type="entry name" value="PNTB"/>
    <property type="match status" value="1"/>
</dbReference>
<evidence type="ECO:0000256" key="11">
    <source>
        <dbReference type="ARBA" id="ARBA00022989"/>
    </source>
</evidence>
<comment type="catalytic activity">
    <reaction evidence="14 16">
        <text>NAD(+) + NADPH + H(+)(in) = NADH + NADP(+) + H(+)(out)</text>
        <dbReference type="Rhea" id="RHEA:47992"/>
        <dbReference type="ChEBI" id="CHEBI:15378"/>
        <dbReference type="ChEBI" id="CHEBI:57540"/>
        <dbReference type="ChEBI" id="CHEBI:57783"/>
        <dbReference type="ChEBI" id="CHEBI:57945"/>
        <dbReference type="ChEBI" id="CHEBI:58349"/>
        <dbReference type="EC" id="7.1.1.1"/>
    </reaction>
</comment>
<feature type="transmembrane region" description="Helical" evidence="17">
    <location>
        <begin position="168"/>
        <end position="185"/>
    </location>
</feature>
<dbReference type="PANTHER" id="PTHR44758:SF1">
    <property type="entry name" value="NAD(P) TRANSHYDROGENASE SUBUNIT BETA"/>
    <property type="match status" value="1"/>
</dbReference>
<dbReference type="Proteomes" id="UP000469949">
    <property type="component" value="Unassembled WGS sequence"/>
</dbReference>
<feature type="transmembrane region" description="Helical" evidence="17">
    <location>
        <begin position="191"/>
        <end position="211"/>
    </location>
</feature>
<evidence type="ECO:0000256" key="16">
    <source>
        <dbReference type="PIRNR" id="PIRNR000204"/>
    </source>
</evidence>
<evidence type="ECO:0000256" key="4">
    <source>
        <dbReference type="ARBA" id="ARBA00012943"/>
    </source>
</evidence>
<evidence type="ECO:0000256" key="17">
    <source>
        <dbReference type="SAM" id="Phobius"/>
    </source>
</evidence>
<keyword evidence="11 17" id="KW-1133">Transmembrane helix</keyword>
<organism evidence="19 20">
    <name type="scientific">Methylorubrum populi</name>
    <dbReference type="NCBI Taxonomy" id="223967"/>
    <lineage>
        <taxon>Bacteria</taxon>
        <taxon>Pseudomonadati</taxon>
        <taxon>Pseudomonadota</taxon>
        <taxon>Alphaproteobacteria</taxon>
        <taxon>Hyphomicrobiales</taxon>
        <taxon>Methylobacteriaceae</taxon>
        <taxon>Methylorubrum</taxon>
    </lineage>
</organism>
<evidence type="ECO:0000256" key="12">
    <source>
        <dbReference type="ARBA" id="ARBA00023027"/>
    </source>
</evidence>
<dbReference type="GO" id="GO:0050661">
    <property type="term" value="F:NADP binding"/>
    <property type="evidence" value="ECO:0007669"/>
    <property type="project" value="InterPro"/>
</dbReference>
<evidence type="ECO:0000256" key="14">
    <source>
        <dbReference type="ARBA" id="ARBA00048202"/>
    </source>
</evidence>
<feature type="transmembrane region" description="Helical" evidence="17">
    <location>
        <begin position="6"/>
        <end position="24"/>
    </location>
</feature>
<keyword evidence="19" id="KW-0560">Oxidoreductase</keyword>
<comment type="subcellular location">
    <subcellularLocation>
        <location evidence="2">Cell inner membrane</location>
        <topology evidence="2">Multi-pass membrane protein</topology>
    </subcellularLocation>
</comment>
<dbReference type="InterPro" id="IPR034300">
    <property type="entry name" value="PNTB-like"/>
</dbReference>
<evidence type="ECO:0000256" key="8">
    <source>
        <dbReference type="ARBA" id="ARBA00022692"/>
    </source>
</evidence>
<keyword evidence="9 16" id="KW-0521">NADP</keyword>
<evidence type="ECO:0000256" key="10">
    <source>
        <dbReference type="ARBA" id="ARBA00022967"/>
    </source>
</evidence>
<evidence type="ECO:0000256" key="7">
    <source>
        <dbReference type="ARBA" id="ARBA00022519"/>
    </source>
</evidence>
<evidence type="ECO:0000256" key="2">
    <source>
        <dbReference type="ARBA" id="ARBA00004429"/>
    </source>
</evidence>
<gene>
    <name evidence="19" type="ORF">F8B43_2760</name>
</gene>
<evidence type="ECO:0000256" key="15">
    <source>
        <dbReference type="ARBA" id="ARBA00066047"/>
    </source>
</evidence>
<evidence type="ECO:0000313" key="20">
    <source>
        <dbReference type="Proteomes" id="UP000469949"/>
    </source>
</evidence>
<keyword evidence="6 16" id="KW-1003">Cell membrane</keyword>
<proteinExistence type="inferred from homology"/>
<dbReference type="PANTHER" id="PTHR44758">
    <property type="entry name" value="NAD(P) TRANSHYDROGENASE SUBUNIT BETA"/>
    <property type="match status" value="1"/>
</dbReference>
<keyword evidence="8 17" id="KW-0812">Transmembrane</keyword>
<feature type="transmembrane region" description="Helical" evidence="17">
    <location>
        <begin position="33"/>
        <end position="51"/>
    </location>
</feature>
<name>A0A833J6V8_9HYPH</name>
<accession>A0A833J6V8</accession>
<comment type="caution">
    <text evidence="19">The sequence shown here is derived from an EMBL/GenBank/DDBJ whole genome shotgun (WGS) entry which is preliminary data.</text>
</comment>
<evidence type="ECO:0000313" key="19">
    <source>
        <dbReference type="EMBL" id="KAB7784727.1"/>
    </source>
</evidence>
<keyword evidence="7 16" id="KW-0997">Cell inner membrane</keyword>
<keyword evidence="12 16" id="KW-0520">NAD</keyword>
<dbReference type="EMBL" id="WEKV01000010">
    <property type="protein sequence ID" value="KAB7784727.1"/>
    <property type="molecule type" value="Genomic_DNA"/>
</dbReference>
<protein>
    <recommendedName>
        <fullName evidence="5 16">NAD(P) transhydrogenase subunit beta</fullName>
        <ecNumber evidence="4 16">7.1.1.1</ecNumber>
    </recommendedName>
    <alternativeName>
        <fullName evidence="16">Nicotinamide nucleotide transhydrogenase subunit beta</fullName>
    </alternativeName>
</protein>
<dbReference type="SUPFAM" id="SSF52467">
    <property type="entry name" value="DHS-like NAD/FAD-binding domain"/>
    <property type="match status" value="1"/>
</dbReference>
<evidence type="ECO:0000256" key="13">
    <source>
        <dbReference type="ARBA" id="ARBA00023136"/>
    </source>
</evidence>
<evidence type="ECO:0000256" key="6">
    <source>
        <dbReference type="ARBA" id="ARBA00022475"/>
    </source>
</evidence>
<comment type="similarity">
    <text evidence="3 16">Belongs to the PNT beta subunit family.</text>
</comment>
<comment type="subunit">
    <text evidence="15">Complex of an alpha and a beta chain; in Rhodospirillum, the alpha chain seems to be made of two subunits.</text>
</comment>
<dbReference type="GO" id="GO:0005886">
    <property type="term" value="C:plasma membrane"/>
    <property type="evidence" value="ECO:0007669"/>
    <property type="project" value="UniProtKB-SubCell"/>
</dbReference>
<evidence type="ECO:0000256" key="3">
    <source>
        <dbReference type="ARBA" id="ARBA00007919"/>
    </source>
</evidence>
<feature type="domain" description="NADP transhydrogenase beta-like" evidence="18">
    <location>
        <begin position="8"/>
        <end position="464"/>
    </location>
</feature>
<keyword evidence="13 16" id="KW-0472">Membrane</keyword>
<dbReference type="InterPro" id="IPR012136">
    <property type="entry name" value="NADH_DH_b"/>
</dbReference>
<dbReference type="Gene3D" id="3.40.50.1220">
    <property type="entry name" value="TPP-binding domain"/>
    <property type="match status" value="1"/>
</dbReference>
<dbReference type="RefSeq" id="WP_152277292.1">
    <property type="nucleotide sequence ID" value="NZ_WEKV01000010.1"/>
</dbReference>
<dbReference type="AlphaFoldDB" id="A0A833J6V8"/>
<sequence>MSENVSSLLYIVSGVLFIMALRGLSHPTTARQGNLYGMVGMGLAILTTLVGHPPAGLGAWILVLLGLAIGGGAGAVIAKRVPMTAMPQLVAAFHSLVGLAAVAVAAGALYAPQAFGILENGHFHKQSLFEMGLGVAIGAITFTGSVIAFAKLDGRMSGKPIMLPGRHIINLAMAIGLVVLIAIFIGTESKVVFWLIVIVSLILGGLIIIPIGGADMPVVVSMLNSYSGWAAAGIGFTLGNLALIITGSLVGSSGAILSYIMCHAMNRSFISVILGGFGGDSAAAAGSGQVETRPVKQGSPDDAAYIMKNAEKVIIVPGYGMAVAQAQHSLREMADLLKKEGVDVKYAIHPVAGRMPGHMNVLLAEANVPYDEVFELEDINGEFPQADVAFVIGANDVTNPAAKTDKASPIYGMPILDVEKAKTVLFIKRGMGSGYAGVENEVFFRDNTMMLFGDAKKVVDNILKNL</sequence>
<evidence type="ECO:0000259" key="18">
    <source>
        <dbReference type="Pfam" id="PF02233"/>
    </source>
</evidence>
<evidence type="ECO:0000256" key="1">
    <source>
        <dbReference type="ARBA" id="ARBA00003943"/>
    </source>
</evidence>
<dbReference type="GO" id="GO:0008750">
    <property type="term" value="F:proton-translocating NAD(P)+ transhydrogenase activity"/>
    <property type="evidence" value="ECO:0007669"/>
    <property type="project" value="UniProtKB-EC"/>
</dbReference>
<dbReference type="PIRSF" id="PIRSF000204">
    <property type="entry name" value="PNTB"/>
    <property type="match status" value="1"/>
</dbReference>
<evidence type="ECO:0000256" key="9">
    <source>
        <dbReference type="ARBA" id="ARBA00022857"/>
    </source>
</evidence>
<comment type="function">
    <text evidence="1 16">The transhydrogenation between NADH and NADP is coupled to respiration and ATP hydrolysis and functions as a proton pump across the membrane.</text>
</comment>
<feature type="transmembrane region" description="Helical" evidence="17">
    <location>
        <begin position="131"/>
        <end position="152"/>
    </location>
</feature>